<protein>
    <submittedName>
        <fullName evidence="1">Uncharacterized protein</fullName>
    </submittedName>
</protein>
<dbReference type="Gene3D" id="3.30.1120.10">
    <property type="match status" value="1"/>
</dbReference>
<comment type="caution">
    <text evidence="1">The sequence shown here is derived from an EMBL/GenBank/DDBJ whole genome shotgun (WGS) entry which is preliminary data.</text>
</comment>
<proteinExistence type="predicted"/>
<dbReference type="SUPFAM" id="SSF53649">
    <property type="entry name" value="Alkaline phosphatase-like"/>
    <property type="match status" value="1"/>
</dbReference>
<reference evidence="1" key="1">
    <citation type="journal article" date="2014" name="Front. Microbiol.">
        <title>High frequency of phylogenetically diverse reductive dehalogenase-homologous genes in deep subseafloor sedimentary metagenomes.</title>
        <authorList>
            <person name="Kawai M."/>
            <person name="Futagami T."/>
            <person name="Toyoda A."/>
            <person name="Takaki Y."/>
            <person name="Nishi S."/>
            <person name="Hori S."/>
            <person name="Arai W."/>
            <person name="Tsubouchi T."/>
            <person name="Morono Y."/>
            <person name="Uchiyama I."/>
            <person name="Ito T."/>
            <person name="Fujiyama A."/>
            <person name="Inagaki F."/>
            <person name="Takami H."/>
        </authorList>
    </citation>
    <scope>NUCLEOTIDE SEQUENCE</scope>
    <source>
        <strain evidence="1">Expedition CK06-06</strain>
    </source>
</reference>
<dbReference type="EMBL" id="BARU01025167">
    <property type="protein sequence ID" value="GAH57744.1"/>
    <property type="molecule type" value="Genomic_DNA"/>
</dbReference>
<dbReference type="AlphaFoldDB" id="X1HV89"/>
<dbReference type="InterPro" id="IPR017850">
    <property type="entry name" value="Alkaline_phosphatase_core_sf"/>
</dbReference>
<feature type="non-terminal residue" evidence="1">
    <location>
        <position position="1"/>
    </location>
</feature>
<accession>X1HV89</accession>
<organism evidence="1">
    <name type="scientific">marine sediment metagenome</name>
    <dbReference type="NCBI Taxonomy" id="412755"/>
    <lineage>
        <taxon>unclassified sequences</taxon>
        <taxon>metagenomes</taxon>
        <taxon>ecological metagenomes</taxon>
    </lineage>
</organism>
<sequence length="81" mass="9773">TTHFDIANFSNFQKYDEKKELYDLTTDPKELINVFEEKKEIANTFQEKIDEFIKNAIEYQKIDNKENLNQIIRKLKTLETI</sequence>
<name>X1HV89_9ZZZZ</name>
<evidence type="ECO:0000313" key="1">
    <source>
        <dbReference type="EMBL" id="GAH57744.1"/>
    </source>
</evidence>
<gene>
    <name evidence="1" type="ORF">S03H2_40578</name>
</gene>